<dbReference type="PANTHER" id="PTHR18866:SF33">
    <property type="entry name" value="METHYLCROTONOYL-COA CARBOXYLASE SUBUNIT ALPHA, MITOCHONDRIAL-RELATED"/>
    <property type="match status" value="1"/>
</dbReference>
<dbReference type="Gene3D" id="3.30.470.20">
    <property type="entry name" value="ATP-grasp fold, B domain"/>
    <property type="match status" value="1"/>
</dbReference>
<comment type="cofactor">
    <cofactor evidence="2">
        <name>Mg(2+)</name>
        <dbReference type="ChEBI" id="CHEBI:18420"/>
    </cofactor>
</comment>
<dbReference type="GO" id="GO:0004075">
    <property type="term" value="F:biotin carboxylase activity"/>
    <property type="evidence" value="ECO:0007669"/>
    <property type="project" value="UniProtKB-EC"/>
</dbReference>
<dbReference type="PANTHER" id="PTHR18866">
    <property type="entry name" value="CARBOXYLASE:PYRUVATE/ACETYL-COA/PROPIONYL-COA CARBOXYLASE"/>
    <property type="match status" value="1"/>
</dbReference>
<dbReference type="InterPro" id="IPR011054">
    <property type="entry name" value="Rudment_hybrid_motif"/>
</dbReference>
<dbReference type="SUPFAM" id="SSF51246">
    <property type="entry name" value="Rudiment single hybrid motif"/>
    <property type="match status" value="1"/>
</dbReference>
<dbReference type="GO" id="GO:0046872">
    <property type="term" value="F:metal ion binding"/>
    <property type="evidence" value="ECO:0007669"/>
    <property type="project" value="InterPro"/>
</dbReference>
<evidence type="ECO:0000256" key="9">
    <source>
        <dbReference type="PROSITE-ProRule" id="PRU00409"/>
    </source>
</evidence>
<gene>
    <name evidence="12" type="primary">accC</name>
    <name evidence="12" type="ORF">LCB40_04670</name>
</gene>
<dbReference type="SUPFAM" id="SSF52440">
    <property type="entry name" value="PreATP-grasp domain"/>
    <property type="match status" value="1"/>
</dbReference>
<sequence length="465" mass="51917">MFSKILVANRGEIAVRIIRSLRELGIKSVAIYSTADRESLHVQLADEAVCVGGPKPQDSYLNIKNILSAAVGTGAEAIHPGFGFLSENADFAQMCQACGLVWIGPKPETINLMGNKEHAREQMIKSGVPVIPGSNDFIQNPQAAEQEAERIGYPVLLKAAAGGGGKGIRRIERRSEVASAFTEAQNEARVSFGDDRMYLEKIMENCKHIEMQIFRDNQGHCVYFPERDCSLQRNRQKVLEESPCQLITPAERAKLGEIATKAANAVDYRNTGTIEFLMDQQHHFYFMEMNTRIQVEHTITEMVTGVDLVKAQIKVAAGEALPFQQADLLPHGAAIECRINAEDPAHNFMPSIGTIDYLYLPVGNLGMRMDTALYQGMKISPFYDSMIAKLVAHGNDRHEAIIKMQRLLDELVISGVETNQQFHQDLLHDPVFASEKYTTTYLEDSFLPSWKEEHDETLPTEKYAD</sequence>
<dbReference type="PROSITE" id="PS00867">
    <property type="entry name" value="CPSASE_2"/>
    <property type="match status" value="1"/>
</dbReference>
<dbReference type="InterPro" id="IPR016185">
    <property type="entry name" value="PreATP-grasp_dom_sf"/>
</dbReference>
<evidence type="ECO:0000259" key="11">
    <source>
        <dbReference type="PROSITE" id="PS50979"/>
    </source>
</evidence>
<dbReference type="PROSITE" id="PS50979">
    <property type="entry name" value="BC"/>
    <property type="match status" value="1"/>
</dbReference>
<dbReference type="InterPro" id="IPR011761">
    <property type="entry name" value="ATP-grasp"/>
</dbReference>
<comment type="caution">
    <text evidence="12">The sequence shown here is derived from an EMBL/GenBank/DDBJ whole genome shotgun (WGS) entry which is preliminary data.</text>
</comment>
<keyword evidence="7" id="KW-0464">Manganese</keyword>
<dbReference type="NCBIfam" id="NF006367">
    <property type="entry name" value="PRK08591.1"/>
    <property type="match status" value="1"/>
</dbReference>
<keyword evidence="5 9" id="KW-0547">Nucleotide-binding</keyword>
<dbReference type="Pfam" id="PF02785">
    <property type="entry name" value="Biotin_carb_C"/>
    <property type="match status" value="1"/>
</dbReference>
<evidence type="ECO:0000256" key="7">
    <source>
        <dbReference type="ARBA" id="ARBA00023211"/>
    </source>
</evidence>
<evidence type="ECO:0000259" key="10">
    <source>
        <dbReference type="PROSITE" id="PS50975"/>
    </source>
</evidence>
<dbReference type="EMBL" id="BMAY01000003">
    <property type="protein sequence ID" value="GFZ26587.1"/>
    <property type="molecule type" value="Genomic_DNA"/>
</dbReference>
<evidence type="ECO:0000313" key="12">
    <source>
        <dbReference type="EMBL" id="GFZ26587.1"/>
    </source>
</evidence>
<dbReference type="InterPro" id="IPR005481">
    <property type="entry name" value="BC-like_N"/>
</dbReference>
<comment type="cofactor">
    <cofactor evidence="1">
        <name>Mn(2+)</name>
        <dbReference type="ChEBI" id="CHEBI:29035"/>
    </cofactor>
</comment>
<dbReference type="InterPro" id="IPR013815">
    <property type="entry name" value="ATP_grasp_subdomain_1"/>
</dbReference>
<dbReference type="InterPro" id="IPR005479">
    <property type="entry name" value="CPAse_ATP-bd"/>
</dbReference>
<dbReference type="InterPro" id="IPR005482">
    <property type="entry name" value="Biotin_COase_C"/>
</dbReference>
<evidence type="ECO:0000256" key="2">
    <source>
        <dbReference type="ARBA" id="ARBA00001946"/>
    </source>
</evidence>
<dbReference type="FunFam" id="3.40.50.20:FF:000010">
    <property type="entry name" value="Propionyl-CoA carboxylase subunit alpha"/>
    <property type="match status" value="1"/>
</dbReference>
<dbReference type="EC" id="6.3.4.14" evidence="3"/>
<evidence type="ECO:0000256" key="3">
    <source>
        <dbReference type="ARBA" id="ARBA00013263"/>
    </source>
</evidence>
<dbReference type="SUPFAM" id="SSF56059">
    <property type="entry name" value="Glutathione synthetase ATP-binding domain-like"/>
    <property type="match status" value="1"/>
</dbReference>
<feature type="domain" description="Biotin carboxylation" evidence="11">
    <location>
        <begin position="1"/>
        <end position="447"/>
    </location>
</feature>
<dbReference type="Pfam" id="PF00289">
    <property type="entry name" value="Biotin_carb_N"/>
    <property type="match status" value="1"/>
</dbReference>
<dbReference type="AlphaFoldDB" id="A0A916QIB7"/>
<protein>
    <recommendedName>
        <fullName evidence="3">biotin carboxylase</fullName>
        <ecNumber evidence="3">6.3.4.14</ecNumber>
    </recommendedName>
</protein>
<reference evidence="12" key="1">
    <citation type="submission" date="2020-08" db="EMBL/GenBank/DDBJ databases">
        <title>Taxonomic study for Lactobacillus species isolated from hardwood bark.</title>
        <authorList>
            <person name="Tohno M."/>
            <person name="Tanizawa Y."/>
        </authorList>
    </citation>
    <scope>NUCLEOTIDE SEQUENCE</scope>
    <source>
        <strain evidence="12">B40</strain>
    </source>
</reference>
<evidence type="ECO:0000256" key="6">
    <source>
        <dbReference type="ARBA" id="ARBA00022840"/>
    </source>
</evidence>
<dbReference type="PROSITE" id="PS00866">
    <property type="entry name" value="CPSASE_1"/>
    <property type="match status" value="1"/>
</dbReference>
<dbReference type="RefSeq" id="WP_212780293.1">
    <property type="nucleotide sequence ID" value="NZ_BMAY01000003.1"/>
</dbReference>
<keyword evidence="6 9" id="KW-0067">ATP-binding</keyword>
<evidence type="ECO:0000256" key="8">
    <source>
        <dbReference type="ARBA" id="ARBA00023267"/>
    </source>
</evidence>
<evidence type="ECO:0000256" key="4">
    <source>
        <dbReference type="ARBA" id="ARBA00022598"/>
    </source>
</evidence>
<dbReference type="InterPro" id="IPR050856">
    <property type="entry name" value="Biotin_carboxylase_complex"/>
</dbReference>
<dbReference type="Pfam" id="PF02786">
    <property type="entry name" value="CPSase_L_D2"/>
    <property type="match status" value="1"/>
</dbReference>
<feature type="domain" description="ATP-grasp" evidence="10">
    <location>
        <begin position="120"/>
        <end position="317"/>
    </location>
</feature>
<evidence type="ECO:0000256" key="5">
    <source>
        <dbReference type="ARBA" id="ARBA00022741"/>
    </source>
</evidence>
<keyword evidence="13" id="KW-1185">Reference proteome</keyword>
<dbReference type="Proteomes" id="UP000677218">
    <property type="component" value="Unassembled WGS sequence"/>
</dbReference>
<dbReference type="Gene3D" id="3.30.1490.20">
    <property type="entry name" value="ATP-grasp fold, A domain"/>
    <property type="match status" value="1"/>
</dbReference>
<evidence type="ECO:0000256" key="1">
    <source>
        <dbReference type="ARBA" id="ARBA00001936"/>
    </source>
</evidence>
<dbReference type="FunFam" id="3.30.1490.20:FF:000003">
    <property type="entry name" value="acetyl-CoA carboxylase isoform X1"/>
    <property type="match status" value="1"/>
</dbReference>
<name>A0A916QIB7_9LACO</name>
<dbReference type="GO" id="GO:0005524">
    <property type="term" value="F:ATP binding"/>
    <property type="evidence" value="ECO:0007669"/>
    <property type="project" value="UniProtKB-UniRule"/>
</dbReference>
<keyword evidence="4" id="KW-0436">Ligase</keyword>
<dbReference type="PROSITE" id="PS50975">
    <property type="entry name" value="ATP_GRASP"/>
    <property type="match status" value="1"/>
</dbReference>
<dbReference type="SMART" id="SM00878">
    <property type="entry name" value="Biotin_carb_C"/>
    <property type="match status" value="1"/>
</dbReference>
<keyword evidence="8" id="KW-0092">Biotin</keyword>
<dbReference type="Gene3D" id="3.40.50.20">
    <property type="match status" value="1"/>
</dbReference>
<dbReference type="InterPro" id="IPR011764">
    <property type="entry name" value="Biotin_carboxylation_dom"/>
</dbReference>
<organism evidence="12 13">
    <name type="scientific">Lactobacillus corticis</name>
    <dbReference type="NCBI Taxonomy" id="2201249"/>
    <lineage>
        <taxon>Bacteria</taxon>
        <taxon>Bacillati</taxon>
        <taxon>Bacillota</taxon>
        <taxon>Bacilli</taxon>
        <taxon>Lactobacillales</taxon>
        <taxon>Lactobacillaceae</taxon>
        <taxon>Lactobacillus</taxon>
    </lineage>
</organism>
<evidence type="ECO:0000313" key="13">
    <source>
        <dbReference type="Proteomes" id="UP000677218"/>
    </source>
</evidence>
<proteinExistence type="predicted"/>
<accession>A0A916QIB7</accession>